<gene>
    <name evidence="3" type="ORF">D16iCDA_16190</name>
</gene>
<proteinExistence type="predicted"/>
<protein>
    <submittedName>
        <fullName evidence="3">Uncharacterized protein</fullName>
    </submittedName>
</protein>
<evidence type="ECO:0000313" key="4">
    <source>
        <dbReference type="Proteomes" id="UP000887421"/>
    </source>
</evidence>
<reference evidence="3" key="1">
    <citation type="submission" date="2021-05" db="EMBL/GenBank/DDBJ databases">
        <title>Complete genome sequence of Pseudomonas seleniipraecipitans strain D1-6.</title>
        <authorList>
            <person name="Lafi F."/>
            <person name="Eida A."/>
            <person name="Alam I."/>
            <person name="Hert H."/>
            <person name="Saad M."/>
        </authorList>
    </citation>
    <scope>NUCLEOTIDE SEQUENCE</scope>
    <source>
        <strain evidence="3">D1-6</strain>
    </source>
</reference>
<evidence type="ECO:0000313" key="3">
    <source>
        <dbReference type="EMBL" id="UUD63218.1"/>
    </source>
</evidence>
<dbReference type="EMBL" id="CP076114">
    <property type="protein sequence ID" value="UUD63218.1"/>
    <property type="molecule type" value="Genomic_DNA"/>
</dbReference>
<keyword evidence="4" id="KW-1185">Reference proteome</keyword>
<feature type="region of interest" description="Disordered" evidence="1">
    <location>
        <begin position="31"/>
        <end position="53"/>
    </location>
</feature>
<keyword evidence="2" id="KW-0472">Membrane</keyword>
<keyword evidence="2" id="KW-1133">Transmembrane helix</keyword>
<name>A0ABY5J944_9GAMM</name>
<feature type="transmembrane region" description="Helical" evidence="2">
    <location>
        <begin position="90"/>
        <end position="109"/>
    </location>
</feature>
<dbReference type="Proteomes" id="UP000887421">
    <property type="component" value="Chromosome"/>
</dbReference>
<organism evidence="3 4">
    <name type="scientific">Phytopseudomonas seleniipraecipitans</name>
    <dbReference type="NCBI Taxonomy" id="640205"/>
    <lineage>
        <taxon>Bacteria</taxon>
        <taxon>Pseudomonadati</taxon>
        <taxon>Pseudomonadota</taxon>
        <taxon>Gammaproteobacteria</taxon>
        <taxon>Pseudomonadales</taxon>
        <taxon>Pseudomonadaceae</taxon>
        <taxon>Phytopseudomonas</taxon>
    </lineage>
</organism>
<sequence>MIEWKDHYQPGGLIMGLEDREWWREGRRQQGHNASWENFRAKPDPDAATPEGGNILRIQRPAKLRVAPSYLQLHAQQLLEKRERSGVSRLLLILGLVACVSMLVVGYFVF</sequence>
<evidence type="ECO:0000256" key="1">
    <source>
        <dbReference type="SAM" id="MobiDB-lite"/>
    </source>
</evidence>
<keyword evidence="2" id="KW-0812">Transmembrane</keyword>
<accession>A0ABY5J944</accession>
<dbReference type="RefSeq" id="WP_164090922.1">
    <property type="nucleotide sequence ID" value="NZ_CP076114.1"/>
</dbReference>
<evidence type="ECO:0000256" key="2">
    <source>
        <dbReference type="SAM" id="Phobius"/>
    </source>
</evidence>